<protein>
    <submittedName>
        <fullName evidence="3">Deoxyhypusine synthase family protein</fullName>
    </submittedName>
</protein>
<dbReference type="EMBL" id="JAGSOI010000128">
    <property type="protein sequence ID" value="MCM1988061.1"/>
    <property type="molecule type" value="Genomic_DNA"/>
</dbReference>
<dbReference type="InterPro" id="IPR029035">
    <property type="entry name" value="DHS-like_NAD/FAD-binding_dom"/>
</dbReference>
<dbReference type="PANTHER" id="PTHR11703">
    <property type="entry name" value="DEOXYHYPUSINE SYNTHASE"/>
    <property type="match status" value="1"/>
</dbReference>
<keyword evidence="2" id="KW-0520">NAD</keyword>
<reference evidence="3" key="1">
    <citation type="journal article" date="2021" name="mSystems">
        <title>Bacteria and Archaea Synergistically Convert Glycine Betaine to Biogenic Methane in the Formosa Cold Seep of the South China Sea.</title>
        <authorList>
            <person name="Li L."/>
            <person name="Zhang W."/>
            <person name="Zhang S."/>
            <person name="Song L."/>
            <person name="Sun Q."/>
            <person name="Zhang H."/>
            <person name="Xiang H."/>
            <person name="Dong X."/>
        </authorList>
    </citation>
    <scope>NUCLEOTIDE SEQUENCE</scope>
    <source>
        <strain evidence="3">LLY</strain>
    </source>
</reference>
<sequence length="80" mass="8346">GGAEYAVYMTTAHRTSGSMSGANTNEAKSWGKVKDESDVATVIGDVSITFPLAMIRALDELAADGLLKGLQENRSSGVVK</sequence>
<dbReference type="InterPro" id="IPR002773">
    <property type="entry name" value="Deoxyhypusine_synthase"/>
</dbReference>
<proteinExistence type="inferred from homology"/>
<comment type="caution">
    <text evidence="3">The sequence shown here is derived from an EMBL/GenBank/DDBJ whole genome shotgun (WGS) entry which is preliminary data.</text>
</comment>
<gene>
    <name evidence="3" type="ORF">KDK67_13970</name>
</gene>
<dbReference type="AlphaFoldDB" id="A0A9E5DCH5"/>
<dbReference type="Pfam" id="PF01916">
    <property type="entry name" value="DS"/>
    <property type="match status" value="1"/>
</dbReference>
<dbReference type="RefSeq" id="WP_250869460.1">
    <property type="nucleotide sequence ID" value="NZ_JAGSOI010000128.1"/>
</dbReference>
<dbReference type="SUPFAM" id="SSF52467">
    <property type="entry name" value="DHS-like NAD/FAD-binding domain"/>
    <property type="match status" value="1"/>
</dbReference>
<dbReference type="GO" id="GO:0005737">
    <property type="term" value="C:cytoplasm"/>
    <property type="evidence" value="ECO:0007669"/>
    <property type="project" value="TreeGrafter"/>
</dbReference>
<evidence type="ECO:0000256" key="1">
    <source>
        <dbReference type="ARBA" id="ARBA00009892"/>
    </source>
</evidence>
<dbReference type="InterPro" id="IPR036982">
    <property type="entry name" value="Deoxyhypusine_synthase_sf"/>
</dbReference>
<comment type="similarity">
    <text evidence="1">Belongs to the deoxyhypusine synthase family.</text>
</comment>
<feature type="non-terminal residue" evidence="3">
    <location>
        <position position="1"/>
    </location>
</feature>
<evidence type="ECO:0000313" key="3">
    <source>
        <dbReference type="EMBL" id="MCM1988061.1"/>
    </source>
</evidence>
<accession>A0A9E5DCH5</accession>
<organism evidence="3 4">
    <name type="scientific">Methanococcoides seepicolus</name>
    <dbReference type="NCBI Taxonomy" id="2828780"/>
    <lineage>
        <taxon>Archaea</taxon>
        <taxon>Methanobacteriati</taxon>
        <taxon>Methanobacteriota</taxon>
        <taxon>Stenosarchaea group</taxon>
        <taxon>Methanomicrobia</taxon>
        <taxon>Methanosarcinales</taxon>
        <taxon>Methanosarcinaceae</taxon>
        <taxon>Methanococcoides</taxon>
    </lineage>
</organism>
<keyword evidence="4" id="KW-1185">Reference proteome</keyword>
<evidence type="ECO:0000256" key="2">
    <source>
        <dbReference type="ARBA" id="ARBA00023027"/>
    </source>
</evidence>
<dbReference type="Gene3D" id="3.40.910.10">
    <property type="entry name" value="Deoxyhypusine synthase"/>
    <property type="match status" value="1"/>
</dbReference>
<dbReference type="PANTHER" id="PTHR11703:SF0">
    <property type="entry name" value="DEOXYHYPUSINE SYNTHASE"/>
    <property type="match status" value="1"/>
</dbReference>
<evidence type="ECO:0000313" key="4">
    <source>
        <dbReference type="Proteomes" id="UP001056766"/>
    </source>
</evidence>
<name>A0A9E5DCH5_9EURY</name>
<dbReference type="GO" id="GO:0034038">
    <property type="term" value="F:deoxyhypusine synthase activity"/>
    <property type="evidence" value="ECO:0007669"/>
    <property type="project" value="TreeGrafter"/>
</dbReference>
<dbReference type="Proteomes" id="UP001056766">
    <property type="component" value="Unassembled WGS sequence"/>
</dbReference>
<reference evidence="3" key="2">
    <citation type="submission" date="2021-04" db="EMBL/GenBank/DDBJ databases">
        <authorList>
            <person name="Dong X."/>
        </authorList>
    </citation>
    <scope>NUCLEOTIDE SEQUENCE</scope>
    <source>
        <strain evidence="3">LLY</strain>
    </source>
</reference>